<organism evidence="1 2">
    <name type="scientific">Hypoxylon rubiginosum</name>
    <dbReference type="NCBI Taxonomy" id="110542"/>
    <lineage>
        <taxon>Eukaryota</taxon>
        <taxon>Fungi</taxon>
        <taxon>Dikarya</taxon>
        <taxon>Ascomycota</taxon>
        <taxon>Pezizomycotina</taxon>
        <taxon>Sordariomycetes</taxon>
        <taxon>Xylariomycetidae</taxon>
        <taxon>Xylariales</taxon>
        <taxon>Hypoxylaceae</taxon>
        <taxon>Hypoxylon</taxon>
    </lineage>
</organism>
<protein>
    <submittedName>
        <fullName evidence="1">Oxidoreductase</fullName>
    </submittedName>
</protein>
<name>A0ACC0CIS8_9PEZI</name>
<accession>A0ACC0CIS8</accession>
<gene>
    <name evidence="1" type="ORF">F4821DRAFT_273940</name>
</gene>
<comment type="caution">
    <text evidence="1">The sequence shown here is derived from an EMBL/GenBank/DDBJ whole genome shotgun (WGS) entry which is preliminary data.</text>
</comment>
<keyword evidence="2" id="KW-1185">Reference proteome</keyword>
<sequence length="285" mass="31237">MSGIKFDKSTIPDLAGRVLLVTGGTGGIGAEIVVELAKHNPDRIFFTGRNVEAAEKTIERIRAVAPNVLATFVVCDLASLATVRDAADRILAESPRLDLFLANAGIMAKPAGLSADGYEVHFATNHMGHALLSKKLLPLLERTADLPGSDVRVIYTTSLGWRNGTLDFPGLKTTQESAILGRWVRYANSKLANMLYARELARRHPKLLSFSVHPGAVETGLMILPEEGTFNHLWAISAPRGNIRQGGFYEPVGVLSSDDAVMAKEKKFAEKLWEYTEDELEKWMH</sequence>
<evidence type="ECO:0000313" key="2">
    <source>
        <dbReference type="Proteomes" id="UP001497680"/>
    </source>
</evidence>
<evidence type="ECO:0000313" key="1">
    <source>
        <dbReference type="EMBL" id="KAI6080286.1"/>
    </source>
</evidence>
<dbReference type="EMBL" id="MU394458">
    <property type="protein sequence ID" value="KAI6080286.1"/>
    <property type="molecule type" value="Genomic_DNA"/>
</dbReference>
<proteinExistence type="predicted"/>
<dbReference type="Proteomes" id="UP001497680">
    <property type="component" value="Unassembled WGS sequence"/>
</dbReference>
<reference evidence="1 2" key="1">
    <citation type="journal article" date="2022" name="New Phytol.">
        <title>Ecological generalism drives hyperdiversity of secondary metabolite gene clusters in xylarialean endophytes.</title>
        <authorList>
            <person name="Franco M.E.E."/>
            <person name="Wisecaver J.H."/>
            <person name="Arnold A.E."/>
            <person name="Ju Y.M."/>
            <person name="Slot J.C."/>
            <person name="Ahrendt S."/>
            <person name="Moore L.P."/>
            <person name="Eastman K.E."/>
            <person name="Scott K."/>
            <person name="Konkel Z."/>
            <person name="Mondo S.J."/>
            <person name="Kuo A."/>
            <person name="Hayes R.D."/>
            <person name="Haridas S."/>
            <person name="Andreopoulos B."/>
            <person name="Riley R."/>
            <person name="LaButti K."/>
            <person name="Pangilinan J."/>
            <person name="Lipzen A."/>
            <person name="Amirebrahimi M."/>
            <person name="Yan J."/>
            <person name="Adam C."/>
            <person name="Keymanesh K."/>
            <person name="Ng V."/>
            <person name="Louie K."/>
            <person name="Northen T."/>
            <person name="Drula E."/>
            <person name="Henrissat B."/>
            <person name="Hsieh H.M."/>
            <person name="Youens-Clark K."/>
            <person name="Lutzoni F."/>
            <person name="Miadlikowska J."/>
            <person name="Eastwood D.C."/>
            <person name="Hamelin R.C."/>
            <person name="Grigoriev I.V."/>
            <person name="U'Ren J.M."/>
        </authorList>
    </citation>
    <scope>NUCLEOTIDE SEQUENCE [LARGE SCALE GENOMIC DNA]</scope>
    <source>
        <strain evidence="1 2">ER1909</strain>
    </source>
</reference>